<gene>
    <name evidence="1" type="ORF">SAMN04488540_107156</name>
</gene>
<evidence type="ECO:0000313" key="2">
    <source>
        <dbReference type="Proteomes" id="UP000199527"/>
    </source>
</evidence>
<dbReference type="PROSITE" id="PS51257">
    <property type="entry name" value="PROKAR_LIPOPROTEIN"/>
    <property type="match status" value="1"/>
</dbReference>
<sequence length="348" mass="38170">MKRSLWVVFILVGLSGCASPYRQGLEPDRSGDLVKAKVYANLSDTELDAQYPVQQTTAVGGGALGGLAVALVDAYVNSSNESEAEDAIAKLKQAMGPEALKLAYQKQYQLLMEAMPELRGRPVTVLEKAPKGGAKGLGLAPEEIGLVLTPGYSLTVSKRRLQVSLVAELYQKPGGNKAKTRKPKLMYRNRFVYQSDALEAVDSMPSPEEVERRIAEIRAKYAELPKDSLARNKAQNKRNRALKKASDRLPQAMIDAKQSAKWLDDDANALRQHMHTGVQEVFAMMAFDVKLQLDKSELKKTKIVRAGEQRQWVRLVTPGSGGVLVSLEKSDALEVPNTTNGTVYLGPY</sequence>
<evidence type="ECO:0000313" key="1">
    <source>
        <dbReference type="EMBL" id="SDJ38400.1"/>
    </source>
</evidence>
<protein>
    <submittedName>
        <fullName evidence="1">Uncharacterized protein</fullName>
    </submittedName>
</protein>
<dbReference type="EMBL" id="FNEM01000007">
    <property type="protein sequence ID" value="SDJ38400.1"/>
    <property type="molecule type" value="Genomic_DNA"/>
</dbReference>
<keyword evidence="2" id="KW-1185">Reference proteome</keyword>
<dbReference type="RefSeq" id="WP_090365229.1">
    <property type="nucleotide sequence ID" value="NZ_FNEM01000007.1"/>
</dbReference>
<name>A0A1G8TCJ3_9GAMM</name>
<dbReference type="AlphaFoldDB" id="A0A1G8TCJ3"/>
<dbReference type="Proteomes" id="UP000199527">
    <property type="component" value="Unassembled WGS sequence"/>
</dbReference>
<organism evidence="1 2">
    <name type="scientific">Ferrimonas sediminum</name>
    <dbReference type="NCBI Taxonomy" id="718193"/>
    <lineage>
        <taxon>Bacteria</taxon>
        <taxon>Pseudomonadati</taxon>
        <taxon>Pseudomonadota</taxon>
        <taxon>Gammaproteobacteria</taxon>
        <taxon>Alteromonadales</taxon>
        <taxon>Ferrimonadaceae</taxon>
        <taxon>Ferrimonas</taxon>
    </lineage>
</organism>
<accession>A0A1G8TCJ3</accession>
<reference evidence="2" key="1">
    <citation type="submission" date="2016-10" db="EMBL/GenBank/DDBJ databases">
        <authorList>
            <person name="Varghese N."/>
            <person name="Submissions S."/>
        </authorList>
    </citation>
    <scope>NUCLEOTIDE SEQUENCE [LARGE SCALE GENOMIC DNA]</scope>
    <source>
        <strain evidence="2">DSM 23317</strain>
    </source>
</reference>
<proteinExistence type="predicted"/>
<dbReference type="OrthoDB" id="6401457at2"/>